<keyword evidence="1" id="KW-0238">DNA-binding</keyword>
<evidence type="ECO:0000313" key="1">
    <source>
        <dbReference type="EMBL" id="GAA2042103.1"/>
    </source>
</evidence>
<protein>
    <submittedName>
        <fullName evidence="1">DNA-binding protein</fullName>
    </submittedName>
</protein>
<dbReference type="EMBL" id="BAAAMN010000048">
    <property type="protein sequence ID" value="GAA2042103.1"/>
    <property type="molecule type" value="Genomic_DNA"/>
</dbReference>
<keyword evidence="2" id="KW-1185">Reference proteome</keyword>
<accession>A0ABN2USR2</accession>
<evidence type="ECO:0000313" key="2">
    <source>
        <dbReference type="Proteomes" id="UP001501461"/>
    </source>
</evidence>
<proteinExistence type="predicted"/>
<comment type="caution">
    <text evidence="1">The sequence shown here is derived from an EMBL/GenBank/DDBJ whole genome shotgun (WGS) entry which is preliminary data.</text>
</comment>
<gene>
    <name evidence="1" type="ORF">GCM10009720_23400</name>
</gene>
<reference evidence="1 2" key="1">
    <citation type="journal article" date="2019" name="Int. J. Syst. Evol. Microbiol.">
        <title>The Global Catalogue of Microorganisms (GCM) 10K type strain sequencing project: providing services to taxonomists for standard genome sequencing and annotation.</title>
        <authorList>
            <consortium name="The Broad Institute Genomics Platform"/>
            <consortium name="The Broad Institute Genome Sequencing Center for Infectious Disease"/>
            <person name="Wu L."/>
            <person name="Ma J."/>
        </authorList>
    </citation>
    <scope>NUCLEOTIDE SEQUENCE [LARGE SCALE GENOMIC DNA]</scope>
    <source>
        <strain evidence="1 2">JCM 13595</strain>
    </source>
</reference>
<dbReference type="Proteomes" id="UP001501461">
    <property type="component" value="Unassembled WGS sequence"/>
</dbReference>
<dbReference type="GO" id="GO:0003677">
    <property type="term" value="F:DNA binding"/>
    <property type="evidence" value="ECO:0007669"/>
    <property type="project" value="UniProtKB-KW"/>
</dbReference>
<name>A0ABN2USR2_9MICC</name>
<dbReference type="RefSeq" id="WP_343958867.1">
    <property type="nucleotide sequence ID" value="NZ_BAAAMN010000048.1"/>
</dbReference>
<sequence>MSDKVEDNRQAQSAAYGEPLSDTFDRIKAAFGLNQTSLASVLGLSAPMLSQLNSAQRVKIGNPAVLNRMYQLHELVEQLSSGQVAAQNIAERLEEIKTSQATMGRTTQMMASQAPDTAVVAGIRGLLRAVASGTELRDAAEQLADTHPDLAEVLRLYGTGPAHPALEHYVAHKDLF</sequence>
<organism evidence="1 2">
    <name type="scientific">Yaniella flava</name>
    <dbReference type="NCBI Taxonomy" id="287930"/>
    <lineage>
        <taxon>Bacteria</taxon>
        <taxon>Bacillati</taxon>
        <taxon>Actinomycetota</taxon>
        <taxon>Actinomycetes</taxon>
        <taxon>Micrococcales</taxon>
        <taxon>Micrococcaceae</taxon>
        <taxon>Yaniella</taxon>
    </lineage>
</organism>